<sequence length="99" mass="11084">HKRIAVKLASGQTTVGIDPQVKRIFHLLSATKSILQSIVYVAPCIECHASFWWHGYFSRMHKVMAVESASGQTTVGIDPQLLNLSYNLFSFGFELFKAL</sequence>
<comment type="caution">
    <text evidence="1">The sequence shown here is derived from an EMBL/GenBank/DDBJ whole genome shotgun (WGS) entry which is preliminary data.</text>
</comment>
<protein>
    <submittedName>
        <fullName evidence="1">Uncharacterized protein</fullName>
    </submittedName>
</protein>
<accession>A0ABQ7ZFN9</accession>
<gene>
    <name evidence="1" type="ORF">HID58_066425</name>
</gene>
<keyword evidence="2" id="KW-1185">Reference proteome</keyword>
<proteinExistence type="predicted"/>
<dbReference type="EMBL" id="JAGKQM010000015">
    <property type="protein sequence ID" value="KAH0879031.1"/>
    <property type="molecule type" value="Genomic_DNA"/>
</dbReference>
<dbReference type="Proteomes" id="UP000824890">
    <property type="component" value="Unassembled WGS sequence"/>
</dbReference>
<feature type="non-terminal residue" evidence="1">
    <location>
        <position position="1"/>
    </location>
</feature>
<evidence type="ECO:0000313" key="1">
    <source>
        <dbReference type="EMBL" id="KAH0879031.1"/>
    </source>
</evidence>
<reference evidence="1 2" key="1">
    <citation type="submission" date="2021-05" db="EMBL/GenBank/DDBJ databases">
        <title>Genome Assembly of Synthetic Allotetraploid Brassica napus Reveals Homoeologous Exchanges between Subgenomes.</title>
        <authorList>
            <person name="Davis J.T."/>
        </authorList>
    </citation>
    <scope>NUCLEOTIDE SEQUENCE [LARGE SCALE GENOMIC DNA]</scope>
    <source>
        <strain evidence="2">cv. Da-Ae</strain>
        <tissue evidence="1">Seedling</tissue>
    </source>
</reference>
<organism evidence="1 2">
    <name type="scientific">Brassica napus</name>
    <name type="common">Rape</name>
    <dbReference type="NCBI Taxonomy" id="3708"/>
    <lineage>
        <taxon>Eukaryota</taxon>
        <taxon>Viridiplantae</taxon>
        <taxon>Streptophyta</taxon>
        <taxon>Embryophyta</taxon>
        <taxon>Tracheophyta</taxon>
        <taxon>Spermatophyta</taxon>
        <taxon>Magnoliopsida</taxon>
        <taxon>eudicotyledons</taxon>
        <taxon>Gunneridae</taxon>
        <taxon>Pentapetalae</taxon>
        <taxon>rosids</taxon>
        <taxon>malvids</taxon>
        <taxon>Brassicales</taxon>
        <taxon>Brassicaceae</taxon>
        <taxon>Brassiceae</taxon>
        <taxon>Brassica</taxon>
    </lineage>
</organism>
<name>A0ABQ7ZFN9_BRANA</name>
<evidence type="ECO:0000313" key="2">
    <source>
        <dbReference type="Proteomes" id="UP000824890"/>
    </source>
</evidence>